<dbReference type="Proteomes" id="UP000886520">
    <property type="component" value="Chromosome 20"/>
</dbReference>
<dbReference type="EMBL" id="JABFUD020000020">
    <property type="protein sequence ID" value="KAI5064213.1"/>
    <property type="molecule type" value="Genomic_DNA"/>
</dbReference>
<keyword evidence="3" id="KW-1185">Reference proteome</keyword>
<sequence>MAASSSSLSASVKCSATTPYPPPSSSPTAPTGSPSPPSKSPLLVLQPLTPISTPPSSRMLLPSPSPPGPSGPSSSSSPPLAPPLPASLSSLPLPSSPSSCCLPHLLLAPHNAFFCIAPQGSPVSSPPSLLWATASLSCWLLWNPFLFGIPRRPSKKYPRRSVCRRLAAQPYTAQFDLDPQG</sequence>
<name>A0A9D4UA13_ADICA</name>
<evidence type="ECO:0000313" key="3">
    <source>
        <dbReference type="Proteomes" id="UP000886520"/>
    </source>
</evidence>
<accession>A0A9D4UA13</accession>
<comment type="caution">
    <text evidence="2">The sequence shown here is derived from an EMBL/GenBank/DDBJ whole genome shotgun (WGS) entry which is preliminary data.</text>
</comment>
<evidence type="ECO:0000256" key="1">
    <source>
        <dbReference type="SAM" id="MobiDB-lite"/>
    </source>
</evidence>
<reference evidence="2" key="1">
    <citation type="submission" date="2021-01" db="EMBL/GenBank/DDBJ databases">
        <title>Adiantum capillus-veneris genome.</title>
        <authorList>
            <person name="Fang Y."/>
            <person name="Liao Q."/>
        </authorList>
    </citation>
    <scope>NUCLEOTIDE SEQUENCE</scope>
    <source>
        <strain evidence="2">H3</strain>
        <tissue evidence="2">Leaf</tissue>
    </source>
</reference>
<proteinExistence type="predicted"/>
<protein>
    <submittedName>
        <fullName evidence="2">Uncharacterized protein</fullName>
    </submittedName>
</protein>
<organism evidence="2 3">
    <name type="scientific">Adiantum capillus-veneris</name>
    <name type="common">Maidenhair fern</name>
    <dbReference type="NCBI Taxonomy" id="13818"/>
    <lineage>
        <taxon>Eukaryota</taxon>
        <taxon>Viridiplantae</taxon>
        <taxon>Streptophyta</taxon>
        <taxon>Embryophyta</taxon>
        <taxon>Tracheophyta</taxon>
        <taxon>Polypodiopsida</taxon>
        <taxon>Polypodiidae</taxon>
        <taxon>Polypodiales</taxon>
        <taxon>Pteridineae</taxon>
        <taxon>Pteridaceae</taxon>
        <taxon>Vittarioideae</taxon>
        <taxon>Adiantum</taxon>
    </lineage>
</organism>
<dbReference type="AlphaFoldDB" id="A0A9D4UA13"/>
<feature type="region of interest" description="Disordered" evidence="1">
    <location>
        <begin position="1"/>
        <end position="87"/>
    </location>
</feature>
<evidence type="ECO:0000313" key="2">
    <source>
        <dbReference type="EMBL" id="KAI5064213.1"/>
    </source>
</evidence>
<gene>
    <name evidence="2" type="ORF">GOP47_0020883</name>
</gene>
<feature type="compositionally biased region" description="Low complexity" evidence="1">
    <location>
        <begin position="1"/>
        <end position="18"/>
    </location>
</feature>